<gene>
    <name evidence="3" type="ORF">D5S19_24530</name>
</gene>
<dbReference type="Proteomes" id="UP000285112">
    <property type="component" value="Unassembled WGS sequence"/>
</dbReference>
<feature type="region of interest" description="Disordered" evidence="1">
    <location>
        <begin position="24"/>
        <end position="92"/>
    </location>
</feature>
<evidence type="ECO:0000256" key="2">
    <source>
        <dbReference type="SAM" id="SignalP"/>
    </source>
</evidence>
<accession>A0A419HV38</accession>
<feature type="compositionally biased region" description="Polar residues" evidence="1">
    <location>
        <begin position="105"/>
        <end position="120"/>
    </location>
</feature>
<protein>
    <submittedName>
        <fullName evidence="3">Uncharacterized protein</fullName>
    </submittedName>
</protein>
<evidence type="ECO:0000313" key="3">
    <source>
        <dbReference type="EMBL" id="RJQ80814.1"/>
    </source>
</evidence>
<organism evidence="3 4">
    <name type="scientific">Amycolatopsis panacis</name>
    <dbReference type="NCBI Taxonomy" id="2340917"/>
    <lineage>
        <taxon>Bacteria</taxon>
        <taxon>Bacillati</taxon>
        <taxon>Actinomycetota</taxon>
        <taxon>Actinomycetes</taxon>
        <taxon>Pseudonocardiales</taxon>
        <taxon>Pseudonocardiaceae</taxon>
        <taxon>Amycolatopsis</taxon>
    </lineage>
</organism>
<sequence>MRSAALRLPASTTCNAMSVSANSASTSANGSAVGPPLACPHTSGRNASNALPPSEAPPAALAPPAWHITVSPASRAQRTWSTPPIGSANAPKPYLARLTPVSASSRKSCSDSVGSISTAPARTRMPPGRYLLKHRCAAIASAFTPAASRGRPGTCTSPADTVVVMPPWT</sequence>
<evidence type="ECO:0000313" key="4">
    <source>
        <dbReference type="Proteomes" id="UP000285112"/>
    </source>
</evidence>
<keyword evidence="2" id="KW-0732">Signal</keyword>
<feature type="signal peptide" evidence="2">
    <location>
        <begin position="1"/>
        <end position="23"/>
    </location>
</feature>
<reference evidence="3 4" key="1">
    <citation type="submission" date="2018-09" db="EMBL/GenBank/DDBJ databases">
        <title>YIM PH 21725 draft genome.</title>
        <authorList>
            <person name="Miao C."/>
        </authorList>
    </citation>
    <scope>NUCLEOTIDE SEQUENCE [LARGE SCALE GENOMIC DNA]</scope>
    <source>
        <strain evidence="4">YIM PH21725</strain>
    </source>
</reference>
<evidence type="ECO:0000256" key="1">
    <source>
        <dbReference type="SAM" id="MobiDB-lite"/>
    </source>
</evidence>
<keyword evidence="4" id="KW-1185">Reference proteome</keyword>
<feature type="region of interest" description="Disordered" evidence="1">
    <location>
        <begin position="105"/>
        <end position="124"/>
    </location>
</feature>
<feature type="chain" id="PRO_5039098901" evidence="2">
    <location>
        <begin position="24"/>
        <end position="169"/>
    </location>
</feature>
<name>A0A419HV38_9PSEU</name>
<dbReference type="AlphaFoldDB" id="A0A419HV38"/>
<proteinExistence type="predicted"/>
<dbReference type="EMBL" id="QZFV01000113">
    <property type="protein sequence ID" value="RJQ80814.1"/>
    <property type="molecule type" value="Genomic_DNA"/>
</dbReference>
<feature type="compositionally biased region" description="Polar residues" evidence="1">
    <location>
        <begin position="71"/>
        <end position="84"/>
    </location>
</feature>
<feature type="compositionally biased region" description="Low complexity" evidence="1">
    <location>
        <begin position="46"/>
        <end position="65"/>
    </location>
</feature>
<comment type="caution">
    <text evidence="3">The sequence shown here is derived from an EMBL/GenBank/DDBJ whole genome shotgun (WGS) entry which is preliminary data.</text>
</comment>